<dbReference type="InterPro" id="IPR022000">
    <property type="entry name" value="Min27-like_integrase_DNA_bind"/>
</dbReference>
<dbReference type="AlphaFoldDB" id="A0A7S7LWR9"/>
<feature type="domain" description="Tyr recombinase" evidence="6">
    <location>
        <begin position="177"/>
        <end position="361"/>
    </location>
</feature>
<keyword evidence="3 5" id="KW-0238">DNA-binding</keyword>
<dbReference type="Gene3D" id="1.10.150.130">
    <property type="match status" value="1"/>
</dbReference>
<evidence type="ECO:0000256" key="3">
    <source>
        <dbReference type="ARBA" id="ARBA00023125"/>
    </source>
</evidence>
<dbReference type="PROSITE" id="PS51898">
    <property type="entry name" value="TYR_RECOMBINASE"/>
    <property type="match status" value="1"/>
</dbReference>
<dbReference type="PROSITE" id="PS51900">
    <property type="entry name" value="CB"/>
    <property type="match status" value="1"/>
</dbReference>
<sequence>MRLYVKKTKNKQGVKESLWIDFTHNGERHRKPLNLGNTPANKKIALNHMIPTIQLAVSTGEFFKNKMITVSEYMDKSFELQSSNRKAPTIEDYRSKYNKHLKPVFGKKMLDSIKGTDITLWQNKMLKDGYAIRTIKGVRGILSTMFEDAIREEIIEKNPIRLASLLSARGMKKTSEDDLLPFTINEIKTLIASTETTQMKNFYMLLFTTGLRGGEAIGLKWNLVDFDKREIKISSQIGRGVTGSPKWDSFRTVPIIESFLPFIKSQFEITGEQSEYVFLNTLNNPYWDISKIREGNWKKDLERAKVQYRKIHQTRHTFCSTMISAGEDINLVSKVAGHSSPRMTLEVYSKYIPRDLSDFGNVFNKI</sequence>
<dbReference type="GO" id="GO:0006310">
    <property type="term" value="P:DNA recombination"/>
    <property type="evidence" value="ECO:0007669"/>
    <property type="project" value="UniProtKB-KW"/>
</dbReference>
<keyword evidence="9" id="KW-1185">Reference proteome</keyword>
<evidence type="ECO:0000259" key="7">
    <source>
        <dbReference type="PROSITE" id="PS51900"/>
    </source>
</evidence>
<name>A0A7S7LWR9_9BACT</name>
<keyword evidence="2" id="KW-0229">DNA integration</keyword>
<proteinExistence type="inferred from homology"/>
<feature type="domain" description="Core-binding (CB)" evidence="7">
    <location>
        <begin position="68"/>
        <end position="150"/>
    </location>
</feature>
<dbReference type="InterPro" id="IPR002104">
    <property type="entry name" value="Integrase_catalytic"/>
</dbReference>
<dbReference type="SUPFAM" id="SSF56349">
    <property type="entry name" value="DNA breaking-rejoining enzymes"/>
    <property type="match status" value="1"/>
</dbReference>
<reference evidence="8 9" key="1">
    <citation type="submission" date="2020-05" db="EMBL/GenBank/DDBJ databases">
        <title>Sulfurimonas marisnigri, sp. nov., and Sulfurimonas baltica, sp. nov., manganese oxide reducing chemolithoautotrophs of the class Epsilonproteobacteria isolated from the pelagic redoxclines of the Black and Baltic Seas and emended description of the genus Sulfurimonas.</title>
        <authorList>
            <person name="Henkel J.V."/>
            <person name="Laudan C."/>
            <person name="Werner J."/>
            <person name="Neu T."/>
            <person name="Plewe S."/>
            <person name="Sproer C."/>
            <person name="Bunk B."/>
            <person name="Schulz-Vogt H.N."/>
        </authorList>
    </citation>
    <scope>NUCLEOTIDE SEQUENCE [LARGE SCALE GENOMIC DNA]</scope>
    <source>
        <strain evidence="8 9">GD2</strain>
    </source>
</reference>
<organism evidence="8 9">
    <name type="scientific">Candidatus Sulfurimonas baltica</name>
    <dbReference type="NCBI Taxonomy" id="2740404"/>
    <lineage>
        <taxon>Bacteria</taxon>
        <taxon>Pseudomonadati</taxon>
        <taxon>Campylobacterota</taxon>
        <taxon>Epsilonproteobacteria</taxon>
        <taxon>Campylobacterales</taxon>
        <taxon>Sulfurimonadaceae</taxon>
        <taxon>Sulfurimonas</taxon>
    </lineage>
</organism>
<dbReference type="EMBL" id="CP054492">
    <property type="protein sequence ID" value="QOY52293.1"/>
    <property type="molecule type" value="Genomic_DNA"/>
</dbReference>
<dbReference type="Pfam" id="PF12167">
    <property type="entry name" value="Arm-DNA-bind_2"/>
    <property type="match status" value="1"/>
</dbReference>
<dbReference type="InterPro" id="IPR004107">
    <property type="entry name" value="Integrase_SAM-like_N"/>
</dbReference>
<dbReference type="RefSeq" id="WP_194370195.1">
    <property type="nucleotide sequence ID" value="NZ_CP054492.1"/>
</dbReference>
<accession>A0A7S7LWR9</accession>
<comment type="similarity">
    <text evidence="1">Belongs to the 'phage' integrase family.</text>
</comment>
<evidence type="ECO:0000256" key="2">
    <source>
        <dbReference type="ARBA" id="ARBA00022908"/>
    </source>
</evidence>
<dbReference type="Pfam" id="PF00589">
    <property type="entry name" value="Phage_integrase"/>
    <property type="match status" value="1"/>
</dbReference>
<dbReference type="Proteomes" id="UP000593994">
    <property type="component" value="Chromosome"/>
</dbReference>
<evidence type="ECO:0000256" key="4">
    <source>
        <dbReference type="ARBA" id="ARBA00023172"/>
    </source>
</evidence>
<keyword evidence="4" id="KW-0233">DNA recombination</keyword>
<dbReference type="InterPro" id="IPR050808">
    <property type="entry name" value="Phage_Integrase"/>
</dbReference>
<dbReference type="PANTHER" id="PTHR30629">
    <property type="entry name" value="PROPHAGE INTEGRASE"/>
    <property type="match status" value="1"/>
</dbReference>
<evidence type="ECO:0000259" key="6">
    <source>
        <dbReference type="PROSITE" id="PS51898"/>
    </source>
</evidence>
<gene>
    <name evidence="8" type="ORF">HUE88_00945</name>
</gene>
<dbReference type="InterPro" id="IPR013762">
    <property type="entry name" value="Integrase-like_cat_sf"/>
</dbReference>
<dbReference type="InterPro" id="IPR044068">
    <property type="entry name" value="CB"/>
</dbReference>
<dbReference type="CDD" id="cd01189">
    <property type="entry name" value="INT_ICEBs1_C_like"/>
    <property type="match status" value="1"/>
</dbReference>
<evidence type="ECO:0000256" key="1">
    <source>
        <dbReference type="ARBA" id="ARBA00008857"/>
    </source>
</evidence>
<evidence type="ECO:0000313" key="9">
    <source>
        <dbReference type="Proteomes" id="UP000593994"/>
    </source>
</evidence>
<dbReference type="KEGG" id="sbal:HUE88_00945"/>
<dbReference type="PANTHER" id="PTHR30629:SF2">
    <property type="entry name" value="PROPHAGE INTEGRASE INTS-RELATED"/>
    <property type="match status" value="1"/>
</dbReference>
<dbReference type="InterPro" id="IPR010998">
    <property type="entry name" value="Integrase_recombinase_N"/>
</dbReference>
<dbReference type="GO" id="GO:0003677">
    <property type="term" value="F:DNA binding"/>
    <property type="evidence" value="ECO:0007669"/>
    <property type="project" value="UniProtKB-UniRule"/>
</dbReference>
<protein>
    <submittedName>
        <fullName evidence="8">Tyrosine-type recombinase/integrase</fullName>
    </submittedName>
</protein>
<dbReference type="InterPro" id="IPR011010">
    <property type="entry name" value="DNA_brk_join_enz"/>
</dbReference>
<dbReference type="GO" id="GO:0015074">
    <property type="term" value="P:DNA integration"/>
    <property type="evidence" value="ECO:0007669"/>
    <property type="project" value="UniProtKB-KW"/>
</dbReference>
<dbReference type="Pfam" id="PF14659">
    <property type="entry name" value="Phage_int_SAM_3"/>
    <property type="match status" value="1"/>
</dbReference>
<evidence type="ECO:0000313" key="8">
    <source>
        <dbReference type="EMBL" id="QOY52293.1"/>
    </source>
</evidence>
<dbReference type="Gene3D" id="1.10.443.10">
    <property type="entry name" value="Intergrase catalytic core"/>
    <property type="match status" value="1"/>
</dbReference>
<evidence type="ECO:0000256" key="5">
    <source>
        <dbReference type="PROSITE-ProRule" id="PRU01248"/>
    </source>
</evidence>